<protein>
    <recommendedName>
        <fullName evidence="2">Mannosylglycerate hydrolase MGH1-like glycoside hydrolase domain-containing protein</fullName>
    </recommendedName>
</protein>
<feature type="domain" description="Mannosylglycerate hydrolase MGH1-like glycoside hydrolase" evidence="2">
    <location>
        <begin position="195"/>
        <end position="292"/>
    </location>
</feature>
<feature type="compositionally biased region" description="Polar residues" evidence="1">
    <location>
        <begin position="65"/>
        <end position="79"/>
    </location>
</feature>
<sequence>MGVPIREVSSVLLGVLGFCVLGGLISVGPSIKLGGVWSSWAPPPTVSRHHFVDLQKEPASDVDPTATSTSPIASFSTEEGLNEPVAQLTGLGEEAPLLPDSVDSTERSPEVPDREPSPTTSSLPPEIHVESYRALLNESFDWVVANAPHFECSDEDVTQAYWYRWRLFKLHTVETPEGYVITEFLPKVFWSGPHNTISCPAGHHIMEGRWVKDSRIVDDYSRWWFRRVSKATDKKVWEKMYSFWAASAVYQRHLVVGNDTFVEDIFDDLVHNYASWRATHYSEQHGCMFQVQRVSLSLTVPPRVHPAGISSWESVRKEEKIPQTTVTLKQ</sequence>
<dbReference type="Proteomes" id="UP001190700">
    <property type="component" value="Unassembled WGS sequence"/>
</dbReference>
<dbReference type="Pfam" id="PF22422">
    <property type="entry name" value="MGH1-like_GH"/>
    <property type="match status" value="1"/>
</dbReference>
<feature type="compositionally biased region" description="Basic and acidic residues" evidence="1">
    <location>
        <begin position="104"/>
        <end position="116"/>
    </location>
</feature>
<proteinExistence type="predicted"/>
<dbReference type="InterPro" id="IPR054491">
    <property type="entry name" value="MGH1-like_GH"/>
</dbReference>
<evidence type="ECO:0000313" key="4">
    <source>
        <dbReference type="Proteomes" id="UP001190700"/>
    </source>
</evidence>
<dbReference type="AlphaFoldDB" id="A0AAE0C6J4"/>
<evidence type="ECO:0000313" key="3">
    <source>
        <dbReference type="EMBL" id="KAK3248659.1"/>
    </source>
</evidence>
<name>A0AAE0C6J4_9CHLO</name>
<accession>A0AAE0C6J4</accession>
<evidence type="ECO:0000259" key="2">
    <source>
        <dbReference type="Pfam" id="PF22422"/>
    </source>
</evidence>
<organism evidence="3 4">
    <name type="scientific">Cymbomonas tetramitiformis</name>
    <dbReference type="NCBI Taxonomy" id="36881"/>
    <lineage>
        <taxon>Eukaryota</taxon>
        <taxon>Viridiplantae</taxon>
        <taxon>Chlorophyta</taxon>
        <taxon>Pyramimonadophyceae</taxon>
        <taxon>Pyramimonadales</taxon>
        <taxon>Pyramimonadaceae</taxon>
        <taxon>Cymbomonas</taxon>
    </lineage>
</organism>
<dbReference type="EMBL" id="LGRX02027901">
    <property type="protein sequence ID" value="KAK3248659.1"/>
    <property type="molecule type" value="Genomic_DNA"/>
</dbReference>
<comment type="caution">
    <text evidence="3">The sequence shown here is derived from an EMBL/GenBank/DDBJ whole genome shotgun (WGS) entry which is preliminary data.</text>
</comment>
<feature type="region of interest" description="Disordered" evidence="1">
    <location>
        <begin position="57"/>
        <end position="80"/>
    </location>
</feature>
<gene>
    <name evidence="3" type="ORF">CYMTET_41884</name>
</gene>
<evidence type="ECO:0000256" key="1">
    <source>
        <dbReference type="SAM" id="MobiDB-lite"/>
    </source>
</evidence>
<reference evidence="3 4" key="1">
    <citation type="journal article" date="2015" name="Genome Biol. Evol.">
        <title>Comparative Genomics of a Bacterivorous Green Alga Reveals Evolutionary Causalities and Consequences of Phago-Mixotrophic Mode of Nutrition.</title>
        <authorList>
            <person name="Burns J.A."/>
            <person name="Paasch A."/>
            <person name="Narechania A."/>
            <person name="Kim E."/>
        </authorList>
    </citation>
    <scope>NUCLEOTIDE SEQUENCE [LARGE SCALE GENOMIC DNA]</scope>
    <source>
        <strain evidence="3 4">PLY_AMNH</strain>
    </source>
</reference>
<keyword evidence="4" id="KW-1185">Reference proteome</keyword>
<feature type="region of interest" description="Disordered" evidence="1">
    <location>
        <begin position="93"/>
        <end position="125"/>
    </location>
</feature>